<gene>
    <name evidence="1" type="ORF">METZ01_LOCUS105262</name>
</gene>
<proteinExistence type="predicted"/>
<sequence length="28" mass="2961">MSPFLGFVLALAGWAAVLVTMAYIFPSS</sequence>
<protein>
    <submittedName>
        <fullName evidence="1">Uncharacterized protein</fullName>
    </submittedName>
</protein>
<reference evidence="1" key="1">
    <citation type="submission" date="2018-05" db="EMBL/GenBank/DDBJ databases">
        <authorList>
            <person name="Lanie J.A."/>
            <person name="Ng W.-L."/>
            <person name="Kazmierczak K.M."/>
            <person name="Andrzejewski T.M."/>
            <person name="Davidsen T.M."/>
            <person name="Wayne K.J."/>
            <person name="Tettelin H."/>
            <person name="Glass J.I."/>
            <person name="Rusch D."/>
            <person name="Podicherti R."/>
            <person name="Tsui H.-C.T."/>
            <person name="Winkler M.E."/>
        </authorList>
    </citation>
    <scope>NUCLEOTIDE SEQUENCE</scope>
</reference>
<dbReference type="AlphaFoldDB" id="A0A381WJV9"/>
<organism evidence="1">
    <name type="scientific">marine metagenome</name>
    <dbReference type="NCBI Taxonomy" id="408172"/>
    <lineage>
        <taxon>unclassified sequences</taxon>
        <taxon>metagenomes</taxon>
        <taxon>ecological metagenomes</taxon>
    </lineage>
</organism>
<dbReference type="EMBL" id="UINC01011943">
    <property type="protein sequence ID" value="SVA52408.1"/>
    <property type="molecule type" value="Genomic_DNA"/>
</dbReference>
<accession>A0A381WJV9</accession>
<evidence type="ECO:0000313" key="1">
    <source>
        <dbReference type="EMBL" id="SVA52408.1"/>
    </source>
</evidence>
<name>A0A381WJV9_9ZZZZ</name>